<dbReference type="InterPro" id="IPR025489">
    <property type="entry name" value="DUF4381"/>
</dbReference>
<dbReference type="Proteomes" id="UP000239007">
    <property type="component" value="Unassembled WGS sequence"/>
</dbReference>
<gene>
    <name evidence="2" type="ORF">BTO11_14845</name>
</gene>
<sequence>MQPDLLSQLKDIQTPQSIGNWPLAWGWWVIIVVCCVLIAIAIVATILFLQKRKAKKQALKLLNALDPEQNPIHTVQSINSILKRVVLAYGEREQVANLNGDKWATWLNNNSHDDVTIAPEFMLLAYQANCSSVEAAEYLKQSKAWIDKNLPLNERNKGEQNV</sequence>
<dbReference type="OrthoDB" id="283083at2"/>
<evidence type="ECO:0000256" key="1">
    <source>
        <dbReference type="SAM" id="Phobius"/>
    </source>
</evidence>
<dbReference type="EMBL" id="MSCH01000003">
    <property type="protein sequence ID" value="PQJ54800.1"/>
    <property type="molecule type" value="Genomic_DNA"/>
</dbReference>
<organism evidence="2 3">
    <name type="scientific">Psychrosphaera saromensis</name>
    <dbReference type="NCBI Taxonomy" id="716813"/>
    <lineage>
        <taxon>Bacteria</taxon>
        <taxon>Pseudomonadati</taxon>
        <taxon>Pseudomonadota</taxon>
        <taxon>Gammaproteobacteria</taxon>
        <taxon>Alteromonadales</taxon>
        <taxon>Pseudoalteromonadaceae</taxon>
        <taxon>Psychrosphaera</taxon>
    </lineage>
</organism>
<accession>A0A2S7UZU9</accession>
<dbReference type="AlphaFoldDB" id="A0A2S7UZU9"/>
<protein>
    <recommendedName>
        <fullName evidence="4">DUF4381 domain-containing protein</fullName>
    </recommendedName>
</protein>
<feature type="transmembrane region" description="Helical" evidence="1">
    <location>
        <begin position="25"/>
        <end position="49"/>
    </location>
</feature>
<keyword evidence="1" id="KW-0812">Transmembrane</keyword>
<keyword evidence="1" id="KW-1133">Transmembrane helix</keyword>
<evidence type="ECO:0000313" key="3">
    <source>
        <dbReference type="Proteomes" id="UP000239007"/>
    </source>
</evidence>
<evidence type="ECO:0000313" key="2">
    <source>
        <dbReference type="EMBL" id="PQJ54800.1"/>
    </source>
</evidence>
<evidence type="ECO:0008006" key="4">
    <source>
        <dbReference type="Google" id="ProtNLM"/>
    </source>
</evidence>
<name>A0A2S7UZU9_9GAMM</name>
<keyword evidence="3" id="KW-1185">Reference proteome</keyword>
<reference evidence="2 3" key="1">
    <citation type="submission" date="2016-12" db="EMBL/GenBank/DDBJ databases">
        <title>Diversity of luminous bacteria.</title>
        <authorList>
            <person name="Yoshizawa S."/>
            <person name="Kogure K."/>
        </authorList>
    </citation>
    <scope>NUCLEOTIDE SEQUENCE [LARGE SCALE GENOMIC DNA]</scope>
    <source>
        <strain evidence="2 3">SA4-48</strain>
    </source>
</reference>
<dbReference type="Pfam" id="PF14316">
    <property type="entry name" value="DUF4381"/>
    <property type="match status" value="1"/>
</dbReference>
<proteinExistence type="predicted"/>
<dbReference type="RefSeq" id="WP_105053325.1">
    <property type="nucleotide sequence ID" value="NZ_BMYG01000001.1"/>
</dbReference>
<keyword evidence="1" id="KW-0472">Membrane</keyword>
<comment type="caution">
    <text evidence="2">The sequence shown here is derived from an EMBL/GenBank/DDBJ whole genome shotgun (WGS) entry which is preliminary data.</text>
</comment>